<accession>A0A498QPW5</accession>
<organism evidence="2 3">
    <name type="scientific">Mycobacterium pseudokansasii</name>
    <dbReference type="NCBI Taxonomy" id="2341080"/>
    <lineage>
        <taxon>Bacteria</taxon>
        <taxon>Bacillati</taxon>
        <taxon>Actinomycetota</taxon>
        <taxon>Actinomycetes</taxon>
        <taxon>Mycobacteriales</taxon>
        <taxon>Mycobacteriaceae</taxon>
        <taxon>Mycobacterium</taxon>
    </lineage>
</organism>
<sequence>MDLSLSCRSKASQRAPARPETDEKDVIAVTRRSGDSQISTVETAYSLSYPG</sequence>
<evidence type="ECO:0000313" key="2">
    <source>
        <dbReference type="EMBL" id="VBA48634.1"/>
    </source>
</evidence>
<dbReference type="EMBL" id="UPHU01000001">
    <property type="protein sequence ID" value="VBA48634.1"/>
    <property type="molecule type" value="Genomic_DNA"/>
</dbReference>
<keyword evidence="3" id="KW-1185">Reference proteome</keyword>
<gene>
    <name evidence="2" type="ORF">LAUMK142_01483</name>
</gene>
<reference evidence="2 3" key="1">
    <citation type="submission" date="2018-09" db="EMBL/GenBank/DDBJ databases">
        <authorList>
            <person name="Tagini F."/>
        </authorList>
    </citation>
    <scope>NUCLEOTIDE SEQUENCE [LARGE SCALE GENOMIC DNA]</scope>
    <source>
        <strain evidence="2 3">MK142</strain>
    </source>
</reference>
<feature type="region of interest" description="Disordered" evidence="1">
    <location>
        <begin position="1"/>
        <end position="35"/>
    </location>
</feature>
<evidence type="ECO:0000256" key="1">
    <source>
        <dbReference type="SAM" id="MobiDB-lite"/>
    </source>
</evidence>
<feature type="compositionally biased region" description="Basic and acidic residues" evidence="1">
    <location>
        <begin position="17"/>
        <end position="26"/>
    </location>
</feature>
<name>A0A498QPW5_9MYCO</name>
<evidence type="ECO:0000313" key="3">
    <source>
        <dbReference type="Proteomes" id="UP000268285"/>
    </source>
</evidence>
<proteinExistence type="predicted"/>
<protein>
    <submittedName>
        <fullName evidence="2">Uncharacterized protein</fullName>
    </submittedName>
</protein>
<dbReference type="AlphaFoldDB" id="A0A498QPW5"/>
<feature type="compositionally biased region" description="Polar residues" evidence="1">
    <location>
        <begin position="1"/>
        <end position="12"/>
    </location>
</feature>
<dbReference type="Proteomes" id="UP000268285">
    <property type="component" value="Unassembled WGS sequence"/>
</dbReference>